<keyword evidence="5" id="KW-1185">Reference proteome</keyword>
<comment type="caution">
    <text evidence="4">The sequence shown here is derived from an EMBL/GenBank/DDBJ whole genome shotgun (WGS) entry which is preliminary data.</text>
</comment>
<feature type="signal peptide" evidence="3">
    <location>
        <begin position="1"/>
        <end position="29"/>
    </location>
</feature>
<dbReference type="Proteomes" id="UP001259832">
    <property type="component" value="Unassembled WGS sequence"/>
</dbReference>
<feature type="region of interest" description="Disordered" evidence="1">
    <location>
        <begin position="44"/>
        <end position="81"/>
    </location>
</feature>
<keyword evidence="2" id="KW-0812">Transmembrane</keyword>
<accession>A0AAD9GW58</accession>
<evidence type="ECO:0000313" key="4">
    <source>
        <dbReference type="EMBL" id="KAK1945887.1"/>
    </source>
</evidence>
<name>A0AAD9GW58_9STRA</name>
<feature type="chain" id="PRO_5042178846" evidence="3">
    <location>
        <begin position="30"/>
        <end position="354"/>
    </location>
</feature>
<protein>
    <submittedName>
        <fullName evidence="4">Uncharacterized protein</fullName>
    </submittedName>
</protein>
<proteinExistence type="predicted"/>
<sequence>MSRRDIRQTQALLLLVEALLLRLMQATDAGDNYNRSVFRRLGSDEGGEGSAGDATLTPVEKQQEKDNLTIQPSIKEDNSDSSFPTTSIIIIAVGSVIFLSLIFFLAVLRRGRTSSDQNDSYNDPPENSRFCMKRTTFAVEDASRTGFEEVDSSGSVVPVLGGNISISKMREGSQQELKPSWAEASAATSSYSVAPLSSRHTRPAPPMRIYVPPRGRGFTGSHATSDYSHSSYTDDYSIGMLESPVSTEYSLGSEGDDVFLSDEIDIDSYRSMDYTMLSTTSSDVFGSNRVQNNGGHHGGAWKQVYGPNDTPPGQSRLSTGTLFVRNIDPTDMRRMRMDTRAYAGRGQVLLDVEI</sequence>
<keyword evidence="3" id="KW-0732">Signal</keyword>
<gene>
    <name evidence="4" type="ORF">P3T76_002935</name>
</gene>
<evidence type="ECO:0000256" key="3">
    <source>
        <dbReference type="SAM" id="SignalP"/>
    </source>
</evidence>
<dbReference type="EMBL" id="JASMQC010000004">
    <property type="protein sequence ID" value="KAK1945887.1"/>
    <property type="molecule type" value="Genomic_DNA"/>
</dbReference>
<keyword evidence="2" id="KW-1133">Transmembrane helix</keyword>
<evidence type="ECO:0000256" key="2">
    <source>
        <dbReference type="SAM" id="Phobius"/>
    </source>
</evidence>
<organism evidence="4 5">
    <name type="scientific">Phytophthora citrophthora</name>
    <dbReference type="NCBI Taxonomy" id="4793"/>
    <lineage>
        <taxon>Eukaryota</taxon>
        <taxon>Sar</taxon>
        <taxon>Stramenopiles</taxon>
        <taxon>Oomycota</taxon>
        <taxon>Peronosporomycetes</taxon>
        <taxon>Peronosporales</taxon>
        <taxon>Peronosporaceae</taxon>
        <taxon>Phytophthora</taxon>
    </lineage>
</organism>
<reference evidence="4" key="1">
    <citation type="submission" date="2023-08" db="EMBL/GenBank/DDBJ databases">
        <title>Reference Genome Resource for the Citrus Pathogen Phytophthora citrophthora.</title>
        <authorList>
            <person name="Moller H."/>
            <person name="Coetzee B."/>
            <person name="Rose L.J."/>
            <person name="Van Niekerk J.M."/>
        </authorList>
    </citation>
    <scope>NUCLEOTIDE SEQUENCE</scope>
    <source>
        <strain evidence="4">STE-U-9442</strain>
    </source>
</reference>
<evidence type="ECO:0000256" key="1">
    <source>
        <dbReference type="SAM" id="MobiDB-lite"/>
    </source>
</evidence>
<dbReference type="AlphaFoldDB" id="A0AAD9GW58"/>
<feature type="transmembrane region" description="Helical" evidence="2">
    <location>
        <begin position="88"/>
        <end position="108"/>
    </location>
</feature>
<evidence type="ECO:0000313" key="5">
    <source>
        <dbReference type="Proteomes" id="UP001259832"/>
    </source>
</evidence>
<keyword evidence="2" id="KW-0472">Membrane</keyword>